<dbReference type="RefSeq" id="WP_057705504.1">
    <property type="nucleotide sequence ID" value="NZ_JQCL01000015.1"/>
</dbReference>
<dbReference type="Proteomes" id="UP000051783">
    <property type="component" value="Unassembled WGS sequence"/>
</dbReference>
<feature type="chain" id="PRO_5038639378" description="DUF4767 domain-containing protein" evidence="2">
    <location>
        <begin position="24"/>
        <end position="373"/>
    </location>
</feature>
<dbReference type="PROSITE" id="PS51257">
    <property type="entry name" value="PROKAR_LIPOPROTEIN"/>
    <property type="match status" value="1"/>
</dbReference>
<reference evidence="4 5" key="1">
    <citation type="journal article" date="2015" name="Genome Announc.">
        <title>Expanding the biotechnology potential of lactobacilli through comparative genomics of 213 strains and associated genera.</title>
        <authorList>
            <person name="Sun Z."/>
            <person name="Harris H.M."/>
            <person name="McCann A."/>
            <person name="Guo C."/>
            <person name="Argimon S."/>
            <person name="Zhang W."/>
            <person name="Yang X."/>
            <person name="Jeffery I.B."/>
            <person name="Cooney J.C."/>
            <person name="Kagawa T.F."/>
            <person name="Liu W."/>
            <person name="Song Y."/>
            <person name="Salvetti E."/>
            <person name="Wrobel A."/>
            <person name="Rasinkangas P."/>
            <person name="Parkhill J."/>
            <person name="Rea M.C."/>
            <person name="O'Sullivan O."/>
            <person name="Ritari J."/>
            <person name="Douillard F.P."/>
            <person name="Paul Ross R."/>
            <person name="Yang R."/>
            <person name="Briner A.E."/>
            <person name="Felis G.E."/>
            <person name="de Vos W.M."/>
            <person name="Barrangou R."/>
            <person name="Klaenhammer T.R."/>
            <person name="Caufield P.W."/>
            <person name="Cui Y."/>
            <person name="Zhang H."/>
            <person name="O'Toole P.W."/>
        </authorList>
    </citation>
    <scope>NUCLEOTIDE SEQUENCE [LARGE SCALE GENOMIC DNA]</scope>
    <source>
        <strain evidence="4 5">LMG 26013</strain>
    </source>
</reference>
<gene>
    <name evidence="4" type="ORF">IV64_GL001679</name>
</gene>
<evidence type="ECO:0000313" key="4">
    <source>
        <dbReference type="EMBL" id="KRO14385.1"/>
    </source>
</evidence>
<evidence type="ECO:0000313" key="5">
    <source>
        <dbReference type="Proteomes" id="UP000051783"/>
    </source>
</evidence>
<feature type="domain" description="DUF4767" evidence="3">
    <location>
        <begin position="67"/>
        <end position="200"/>
    </location>
</feature>
<feature type="compositionally biased region" description="Low complexity" evidence="1">
    <location>
        <begin position="203"/>
        <end position="214"/>
    </location>
</feature>
<dbReference type="PATRIC" id="fig|942150.3.peg.1731"/>
<feature type="region of interest" description="Disordered" evidence="1">
    <location>
        <begin position="199"/>
        <end position="236"/>
    </location>
</feature>
<feature type="region of interest" description="Disordered" evidence="1">
    <location>
        <begin position="22"/>
        <end position="71"/>
    </location>
</feature>
<dbReference type="OrthoDB" id="2149782at2"/>
<comment type="caution">
    <text evidence="4">The sequence shown here is derived from an EMBL/GenBank/DDBJ whole genome shotgun (WGS) entry which is preliminary data.</text>
</comment>
<keyword evidence="2" id="KW-0732">Signal</keyword>
<keyword evidence="5" id="KW-1185">Reference proteome</keyword>
<feature type="signal peptide" evidence="2">
    <location>
        <begin position="1"/>
        <end position="23"/>
    </location>
</feature>
<dbReference type="InterPro" id="IPR031927">
    <property type="entry name" value="DUF4767"/>
</dbReference>
<evidence type="ECO:0000259" key="3">
    <source>
        <dbReference type="Pfam" id="PF15983"/>
    </source>
</evidence>
<dbReference type="STRING" id="942150.IV64_GL001679"/>
<name>A0A0R2MKX8_9LACO</name>
<dbReference type="AlphaFoldDB" id="A0A0R2MKX8"/>
<feature type="compositionally biased region" description="Low complexity" evidence="1">
    <location>
        <begin position="24"/>
        <end position="45"/>
    </location>
</feature>
<dbReference type="EMBL" id="JQCL01000015">
    <property type="protein sequence ID" value="KRO14385.1"/>
    <property type="molecule type" value="Genomic_DNA"/>
</dbReference>
<evidence type="ECO:0000256" key="2">
    <source>
        <dbReference type="SAM" id="SignalP"/>
    </source>
</evidence>
<feature type="compositionally biased region" description="Basic and acidic residues" evidence="1">
    <location>
        <begin position="215"/>
        <end position="228"/>
    </location>
</feature>
<evidence type="ECO:0000256" key="1">
    <source>
        <dbReference type="SAM" id="MobiDB-lite"/>
    </source>
</evidence>
<sequence length="373" mass="40680">MRKGIIIVVSVLSGLLAACSNQGSNTSSQPKSSSSSKVAKSKSSSVGKLAARPSVSDEHSTSQKGGLWNDEKSQQLSSFMDSWGTTMKQEYDSYGPNNNTDFYGLKYPAQFKKDNLMANNQAATFAWSDNGKGPVDYEVVAIYSDSEHENSMGSHLYLFTLHKGEPVVLITEQNQGNEENKVYFKTTANTDLADGFSKIVNGQSATTPTKSQKTTTKDSSSDSNKPKPYDISSSMQGTWYSVDDKGKMNTTTITAHTVTESFAGEKPSTITWYNDNGSDPDDRSDIHGDWGRVGSVFNRDGIKLIDVRGWNQGAGDGTYYGVKQETVNGKSTDVLINAGGAEVLCDMTFYRTAAMAKQQGTKKFDNIAYYKPY</sequence>
<organism evidence="4 5">
    <name type="scientific">Lactiplantibacillus xiangfangensis</name>
    <dbReference type="NCBI Taxonomy" id="942150"/>
    <lineage>
        <taxon>Bacteria</taxon>
        <taxon>Bacillati</taxon>
        <taxon>Bacillota</taxon>
        <taxon>Bacilli</taxon>
        <taxon>Lactobacillales</taxon>
        <taxon>Lactobacillaceae</taxon>
        <taxon>Lactiplantibacillus</taxon>
    </lineage>
</organism>
<accession>A0A0R2MKX8</accession>
<dbReference type="Pfam" id="PF15983">
    <property type="entry name" value="DUF4767"/>
    <property type="match status" value="1"/>
</dbReference>
<proteinExistence type="predicted"/>
<protein>
    <recommendedName>
        <fullName evidence="3">DUF4767 domain-containing protein</fullName>
    </recommendedName>
</protein>